<evidence type="ECO:0000256" key="1">
    <source>
        <dbReference type="ARBA" id="ARBA00006770"/>
    </source>
</evidence>
<evidence type="ECO:0000313" key="6">
    <source>
        <dbReference type="EMBL" id="AKB15779.1"/>
    </source>
</evidence>
<proteinExistence type="inferred from homology"/>
<dbReference type="GO" id="GO:0019386">
    <property type="term" value="P:methanogenesis, from carbon dioxide"/>
    <property type="evidence" value="ECO:0007669"/>
    <property type="project" value="UniProtKB-UniRule"/>
</dbReference>
<comment type="subunit">
    <text evidence="3">Homotetramer.</text>
</comment>
<evidence type="ECO:0000256" key="3">
    <source>
        <dbReference type="HAMAP-Rule" id="MF_00579"/>
    </source>
</evidence>
<protein>
    <recommendedName>
        <fullName evidence="3">Formylmethanofuran--tetrahydromethanopterin formyltransferase</fullName>
        <shortName evidence="3">Ftr</shortName>
        <ecNumber evidence="3">2.3.1.101</ecNumber>
    </recommendedName>
    <alternativeName>
        <fullName evidence="3">H4MPT formyltransferase</fullName>
    </alternativeName>
</protein>
<evidence type="ECO:0000256" key="2">
    <source>
        <dbReference type="ARBA" id="ARBA00022679"/>
    </source>
</evidence>
<dbReference type="InterPro" id="IPR022667">
    <property type="entry name" value="ForMFR_H4MPT_ForTrfase_N"/>
</dbReference>
<reference evidence="6 7" key="1">
    <citation type="submission" date="2014-07" db="EMBL/GenBank/DDBJ databases">
        <title>Methanogenic archaea and the global carbon cycle.</title>
        <authorList>
            <person name="Henriksen J.R."/>
            <person name="Luke J."/>
            <person name="Reinhart S."/>
            <person name="Benedict M.N."/>
            <person name="Youngblut N.D."/>
            <person name="Metcalf M.E."/>
            <person name="Whitaker R.J."/>
            <person name="Metcalf W.W."/>
        </authorList>
    </citation>
    <scope>NUCLEOTIDE SEQUENCE [LARGE SCALE GENOMIC DNA]</scope>
    <source>
        <strain evidence="6 7">CHTI-55</strain>
    </source>
</reference>
<dbReference type="Gene3D" id="3.30.70.520">
    <property type="match status" value="2"/>
</dbReference>
<feature type="domain" description="Formylmethanofuran: tetrahydromethanopterin formyltransferase Ftr C-terminal" evidence="5">
    <location>
        <begin position="147"/>
        <end position="296"/>
    </location>
</feature>
<evidence type="ECO:0000259" key="5">
    <source>
        <dbReference type="Pfam" id="PF02741"/>
    </source>
</evidence>
<dbReference type="UniPathway" id="UPA00640">
    <property type="reaction ID" value="UER00693"/>
</dbReference>
<dbReference type="GO" id="GO:0030270">
    <property type="term" value="F:formylmethanofuran-tetrahydromethanopterin N-formyltransferase activity"/>
    <property type="evidence" value="ECO:0007669"/>
    <property type="project" value="UniProtKB-UniRule"/>
</dbReference>
<dbReference type="PATRIC" id="fig|1434121.4.peg.1799"/>
<feature type="domain" description="Formylmethanofuran: tetrahydromethanopterin formyltransferase Ftr N-terminal" evidence="4">
    <location>
        <begin position="1"/>
        <end position="144"/>
    </location>
</feature>
<dbReference type="AlphaFoldDB" id="A0A0E3HAF8"/>
<gene>
    <name evidence="3" type="primary">ftr</name>
    <name evidence="6" type="ORF">MSTHC_1461</name>
</gene>
<dbReference type="Proteomes" id="UP000056925">
    <property type="component" value="Chromosome"/>
</dbReference>
<organism evidence="6 7">
    <name type="scientific">Methanosarcina thermophila CHTI-55</name>
    <dbReference type="NCBI Taxonomy" id="1434121"/>
    <lineage>
        <taxon>Archaea</taxon>
        <taxon>Methanobacteriati</taxon>
        <taxon>Methanobacteriota</taxon>
        <taxon>Stenosarchaea group</taxon>
        <taxon>Methanomicrobia</taxon>
        <taxon>Methanosarcinales</taxon>
        <taxon>Methanosarcinaceae</taxon>
        <taxon>Methanosarcina</taxon>
    </lineage>
</organism>
<dbReference type="SUPFAM" id="SSF55112">
    <property type="entry name" value="Formylmethanofuran:tetrahydromethanopterin formyltransferase"/>
    <property type="match status" value="2"/>
</dbReference>
<dbReference type="InterPro" id="IPR002770">
    <property type="entry name" value="ForMFR_H4MPT_ForTrfase_C"/>
</dbReference>
<accession>A0A0E3HAF8</accession>
<dbReference type="RefSeq" id="WP_048168519.1">
    <property type="nucleotide sequence ID" value="NZ_CP009502.1"/>
</dbReference>
<dbReference type="NCBIfam" id="TIGR03119">
    <property type="entry name" value="one_C_fhcD"/>
    <property type="match status" value="1"/>
</dbReference>
<comment type="function">
    <text evidence="3">Catalyzes the reversible transfer of a formyl group from formylmethanofuran (formyl-MFR) to tetrahydromethanopterin (H(4)MPT) to produce 5-formyl tetrahydromethanopterin (5-formyl-H(4)MPT) and methanofuran (MFR).</text>
</comment>
<comment type="pathway">
    <text evidence="3">One-carbon metabolism; methanogenesis from CO(2); 5,10-methenyl-5,6,7,8-tetrahydromethanopterin from CO(2): step 2/3.</text>
</comment>
<dbReference type="InterPro" id="IPR014053">
    <property type="entry name" value="ForMFR_H4MPT_ForTrfase"/>
</dbReference>
<dbReference type="KEGG" id="mthe:MSTHC_1461"/>
<comment type="similarity">
    <text evidence="1 3">Belongs to the FTR family.</text>
</comment>
<dbReference type="EC" id="2.3.1.101" evidence="3"/>
<dbReference type="GO" id="GO:0006730">
    <property type="term" value="P:one-carbon metabolic process"/>
    <property type="evidence" value="ECO:0007669"/>
    <property type="project" value="UniProtKB-UniRule"/>
</dbReference>
<keyword evidence="3 6" id="KW-0012">Acyltransferase</keyword>
<dbReference type="Pfam" id="PF01913">
    <property type="entry name" value="FTR"/>
    <property type="match status" value="1"/>
</dbReference>
<comment type="subcellular location">
    <subcellularLocation>
        <location evidence="3">Cytoplasm</location>
    </subcellularLocation>
</comment>
<dbReference type="PIRSF" id="PIRSF006414">
    <property type="entry name" value="Ftr_formyl_trnsf"/>
    <property type="match status" value="1"/>
</dbReference>
<dbReference type="GeneID" id="41602800"/>
<evidence type="ECO:0000313" key="7">
    <source>
        <dbReference type="Proteomes" id="UP000056925"/>
    </source>
</evidence>
<dbReference type="HAMAP" id="MF_00579">
    <property type="entry name" value="FTR"/>
    <property type="match status" value="1"/>
</dbReference>
<keyword evidence="2 3" id="KW-0808">Transferase</keyword>
<evidence type="ECO:0000259" key="4">
    <source>
        <dbReference type="Pfam" id="PF01913"/>
    </source>
</evidence>
<dbReference type="EMBL" id="CP009502">
    <property type="protein sequence ID" value="AKB15779.1"/>
    <property type="molecule type" value="Genomic_DNA"/>
</dbReference>
<dbReference type="Pfam" id="PF02741">
    <property type="entry name" value="FTR_C"/>
    <property type="match status" value="1"/>
</dbReference>
<comment type="catalytic activity">
    <reaction evidence="3">
        <text>N-formylmethanofuran + 5,6,7,8-tetrahydromethanopterin + H(+) = N(5)-formyl-5,6,7,8-tetrahydromethanopterin + methanofuran</text>
        <dbReference type="Rhea" id="RHEA:18061"/>
        <dbReference type="ChEBI" id="CHEBI:15378"/>
        <dbReference type="ChEBI" id="CHEBI:57727"/>
        <dbReference type="ChEBI" id="CHEBI:58018"/>
        <dbReference type="ChEBI" id="CHEBI:58103"/>
        <dbReference type="ChEBI" id="CHEBI:58151"/>
        <dbReference type="EC" id="2.3.1.101"/>
    </reaction>
</comment>
<dbReference type="HOGENOM" id="CLU_081314_0_0_2"/>
<keyword evidence="3" id="KW-0484">Methanogenesis</keyword>
<dbReference type="NCBIfam" id="NF002554">
    <property type="entry name" value="PRK02114.1"/>
    <property type="match status" value="1"/>
</dbReference>
<dbReference type="InterPro" id="IPR023447">
    <property type="entry name" value="ForMFR_H4MPT_ForTrfase_fd-like"/>
</dbReference>
<keyword evidence="3" id="KW-0554">One-carbon metabolism</keyword>
<name>A0A0E3HAF8_METTE</name>
<dbReference type="GO" id="GO:0005737">
    <property type="term" value="C:cytoplasm"/>
    <property type="evidence" value="ECO:0007669"/>
    <property type="project" value="UniProtKB-SubCell"/>
</dbReference>
<sequence>MEINGVEIEDTYAEAFPIKIARILITAATKRWALVAATEATGFATSVIMCPAEAGIERLASPSETPDGRPGVYIQICTFKYEALEEQLLERIGQCVLTAPTTAVFNGLPEAEKQFNIGFKLKFFADGMESVTEIAGRKMHKIPIMEGDYLNEENIGAVDGIAGGNFFIFGDSQMSALTAAEAAVDAISELEGTITPFPGGIVSSGSKSGANKYKFLKATANEKFCPSIKDKIENTEVPADVNAIYEIVINGLDEESIKAAMKAGIKAAVTVPGIKRISAGNYGGKLGKYQFKLHELF</sequence>
<keyword evidence="3" id="KW-0963">Cytoplasm</keyword>